<proteinExistence type="inferred from homology"/>
<keyword evidence="7" id="KW-0643">Prostaglandin biosynthesis</keyword>
<comment type="subcellular location">
    <subcellularLocation>
        <location evidence="18">Endomembrane system</location>
        <topology evidence="18">Single-pass membrane protein</topology>
    </subcellularLocation>
</comment>
<protein>
    <recommendedName>
        <fullName evidence="4">Prostaglandin E synthase 2</fullName>
        <ecNumber evidence="3">5.3.99.3</ecNumber>
    </recommendedName>
    <alternativeName>
        <fullName evidence="17">Microsomal prostaglandin E synthase 2</fullName>
    </alternativeName>
</protein>
<dbReference type="GO" id="GO:0050220">
    <property type="term" value="F:prostaglandin-E synthase activity"/>
    <property type="evidence" value="ECO:0007669"/>
    <property type="project" value="UniProtKB-EC"/>
</dbReference>
<evidence type="ECO:0000313" key="21">
    <source>
        <dbReference type="Proteomes" id="UP000243217"/>
    </source>
</evidence>
<evidence type="ECO:0000256" key="11">
    <source>
        <dbReference type="ARBA" id="ARBA00023098"/>
    </source>
</evidence>
<dbReference type="InterPro" id="IPR002109">
    <property type="entry name" value="Glutaredoxin"/>
</dbReference>
<dbReference type="Gene3D" id="3.40.30.10">
    <property type="entry name" value="Glutaredoxin"/>
    <property type="match status" value="1"/>
</dbReference>
<dbReference type="SFLD" id="SFLDS00019">
    <property type="entry name" value="Glutathione_Transferase_(cytos"/>
    <property type="match status" value="1"/>
</dbReference>
<comment type="pathway">
    <text evidence="1">Lipid metabolism; prostaglandin biosynthesis.</text>
</comment>
<dbReference type="PROSITE" id="PS51354">
    <property type="entry name" value="GLUTAREDOXIN_2"/>
    <property type="match status" value="1"/>
</dbReference>
<dbReference type="PANTHER" id="PTHR12782:SF5">
    <property type="entry name" value="PROSTAGLANDIN E SYNTHASE 2"/>
    <property type="match status" value="1"/>
</dbReference>
<dbReference type="PANTHER" id="PTHR12782">
    <property type="entry name" value="MICROSOMAL PROSTAGLANDIN E SYNTHASE-2"/>
    <property type="match status" value="1"/>
</dbReference>
<dbReference type="InterPro" id="IPR036282">
    <property type="entry name" value="Glutathione-S-Trfase_C_sf"/>
</dbReference>
<evidence type="ECO:0000256" key="4">
    <source>
        <dbReference type="ARBA" id="ARBA00019474"/>
    </source>
</evidence>
<dbReference type="InterPro" id="IPR040079">
    <property type="entry name" value="Glutathione_S-Trfase"/>
</dbReference>
<keyword evidence="11" id="KW-0443">Lipid metabolism</keyword>
<evidence type="ECO:0000256" key="17">
    <source>
        <dbReference type="ARBA" id="ARBA00031041"/>
    </source>
</evidence>
<dbReference type="STRING" id="74557.A0A1W0AAN7"/>
<dbReference type="GO" id="GO:0012505">
    <property type="term" value="C:endomembrane system"/>
    <property type="evidence" value="ECO:0007669"/>
    <property type="project" value="UniProtKB-SubCell"/>
</dbReference>
<dbReference type="UniPathway" id="UPA00662"/>
<dbReference type="Pfam" id="PF00462">
    <property type="entry name" value="Glutaredoxin"/>
    <property type="match status" value="1"/>
</dbReference>
<keyword evidence="8" id="KW-0812">Transmembrane</keyword>
<dbReference type="PROSITE" id="PS50404">
    <property type="entry name" value="GST_NTER"/>
    <property type="match status" value="1"/>
</dbReference>
<comment type="catalytic activity">
    <reaction evidence="16">
        <text>prostaglandin H2 = prostaglandin E2</text>
        <dbReference type="Rhea" id="RHEA:12893"/>
        <dbReference type="ChEBI" id="CHEBI:57405"/>
        <dbReference type="ChEBI" id="CHEBI:606564"/>
        <dbReference type="EC" id="5.3.99.3"/>
    </reaction>
    <physiologicalReaction direction="left-to-right" evidence="16">
        <dbReference type="Rhea" id="RHEA:12894"/>
    </physiologicalReaction>
</comment>
<evidence type="ECO:0000256" key="8">
    <source>
        <dbReference type="ARBA" id="ARBA00022692"/>
    </source>
</evidence>
<evidence type="ECO:0000256" key="10">
    <source>
        <dbReference type="ARBA" id="ARBA00022989"/>
    </source>
</evidence>
<dbReference type="GO" id="GO:0001516">
    <property type="term" value="P:prostaglandin biosynthetic process"/>
    <property type="evidence" value="ECO:0007669"/>
    <property type="project" value="UniProtKB-UniPathway"/>
</dbReference>
<dbReference type="EMBL" id="JNBS01000281">
    <property type="protein sequence ID" value="OQS07060.1"/>
    <property type="molecule type" value="Genomic_DNA"/>
</dbReference>
<accession>A0A1W0AAN7</accession>
<evidence type="ECO:0000256" key="13">
    <source>
        <dbReference type="ARBA" id="ARBA00023160"/>
    </source>
</evidence>
<dbReference type="SFLD" id="SFLDG01203">
    <property type="entry name" value="Prostaglandin_E_synthase_like1"/>
    <property type="match status" value="1"/>
</dbReference>
<evidence type="ECO:0000256" key="9">
    <source>
        <dbReference type="ARBA" id="ARBA00022832"/>
    </source>
</evidence>
<dbReference type="InterPro" id="IPR034335">
    <property type="entry name" value="PGES2_C"/>
</dbReference>
<dbReference type="Gene3D" id="1.20.1050.10">
    <property type="match status" value="1"/>
</dbReference>
<evidence type="ECO:0000256" key="16">
    <source>
        <dbReference type="ARBA" id="ARBA00023931"/>
    </source>
</evidence>
<evidence type="ECO:0000256" key="7">
    <source>
        <dbReference type="ARBA" id="ARBA00022585"/>
    </source>
</evidence>
<keyword evidence="10" id="KW-1133">Transmembrane helix</keyword>
<evidence type="ECO:0000256" key="12">
    <source>
        <dbReference type="ARBA" id="ARBA00023136"/>
    </source>
</evidence>
<dbReference type="SFLD" id="SFLDG01182">
    <property type="entry name" value="Prostaglandin_E_synthase_like"/>
    <property type="match status" value="1"/>
</dbReference>
<name>A0A1W0AAN7_9STRA</name>
<sequence>MNIVMFRLRSQLKLAQVGGIGLLAAFSSSPATLLKSTKPSVTFYQYEPCPYCCKTKAVMDYLQVPYKVIEVNPVTKKELKEITDYSKVPVAVIDGEVVPNSSDIIARLQNGSGLPPVEKEWSEWVDVKLITLMPPNIYRTVPEALEAFEYCLTEGNFTAWERRLSKYTGAAAMYFISKKLKKKYGIEDERQALYGVTAAWLEAIGDKPFLGGNEPNLTDVSVFGVFRSIVGLETFNDVMQNTNLKPWFDRMSEKVGPSQRIQEA</sequence>
<evidence type="ECO:0000256" key="14">
    <source>
        <dbReference type="ARBA" id="ARBA00023235"/>
    </source>
</evidence>
<dbReference type="EC" id="5.3.99.3" evidence="3"/>
<gene>
    <name evidence="20" type="ORF">THRCLA_00919</name>
</gene>
<evidence type="ECO:0000256" key="2">
    <source>
        <dbReference type="ARBA" id="ARBA00007409"/>
    </source>
</evidence>
<organism evidence="20 21">
    <name type="scientific">Thraustotheca clavata</name>
    <dbReference type="NCBI Taxonomy" id="74557"/>
    <lineage>
        <taxon>Eukaryota</taxon>
        <taxon>Sar</taxon>
        <taxon>Stramenopiles</taxon>
        <taxon>Oomycota</taxon>
        <taxon>Saprolegniomycetes</taxon>
        <taxon>Saprolegniales</taxon>
        <taxon>Achlyaceae</taxon>
        <taxon>Thraustotheca</taxon>
    </lineage>
</organism>
<dbReference type="InterPro" id="IPR034334">
    <property type="entry name" value="PGES2"/>
</dbReference>
<dbReference type="OrthoDB" id="423541at2759"/>
<dbReference type="InterPro" id="IPR004045">
    <property type="entry name" value="Glutathione_S-Trfase_N"/>
</dbReference>
<dbReference type="AlphaFoldDB" id="A0A1W0AAN7"/>
<dbReference type="Proteomes" id="UP000243217">
    <property type="component" value="Unassembled WGS sequence"/>
</dbReference>
<keyword evidence="14" id="KW-0413">Isomerase</keyword>
<evidence type="ECO:0000259" key="19">
    <source>
        <dbReference type="PROSITE" id="PS50404"/>
    </source>
</evidence>
<dbReference type="SUPFAM" id="SSF47616">
    <property type="entry name" value="GST C-terminal domain-like"/>
    <property type="match status" value="1"/>
</dbReference>
<evidence type="ECO:0000256" key="5">
    <source>
        <dbReference type="ARBA" id="ARBA00022501"/>
    </source>
</evidence>
<keyword evidence="6" id="KW-0444">Lipid biosynthesis</keyword>
<keyword evidence="12" id="KW-0472">Membrane</keyword>
<evidence type="ECO:0000256" key="6">
    <source>
        <dbReference type="ARBA" id="ARBA00022516"/>
    </source>
</evidence>
<reference evidence="20 21" key="1">
    <citation type="journal article" date="2014" name="Genome Biol. Evol.">
        <title>The secreted proteins of Achlya hypogyna and Thraustotheca clavata identify the ancestral oomycete secretome and reveal gene acquisitions by horizontal gene transfer.</title>
        <authorList>
            <person name="Misner I."/>
            <person name="Blouin N."/>
            <person name="Leonard G."/>
            <person name="Richards T.A."/>
            <person name="Lane C.E."/>
        </authorList>
    </citation>
    <scope>NUCLEOTIDE SEQUENCE [LARGE SCALE GENOMIC DNA]</scope>
    <source>
        <strain evidence="20 21">ATCC 34112</strain>
    </source>
</reference>
<evidence type="ECO:0000313" key="20">
    <source>
        <dbReference type="EMBL" id="OQS07060.1"/>
    </source>
</evidence>
<keyword evidence="9" id="KW-0276">Fatty acid metabolism</keyword>
<feature type="domain" description="GST N-terminal" evidence="19">
    <location>
        <begin position="39"/>
        <end position="116"/>
    </location>
</feature>
<keyword evidence="13" id="KW-0275">Fatty acid biosynthesis</keyword>
<comment type="caution">
    <text evidence="20">The sequence shown here is derived from an EMBL/GenBank/DDBJ whole genome shotgun (WGS) entry which is preliminary data.</text>
</comment>
<dbReference type="GO" id="GO:0005739">
    <property type="term" value="C:mitochondrion"/>
    <property type="evidence" value="ECO:0007669"/>
    <property type="project" value="TreeGrafter"/>
</dbReference>
<comment type="similarity">
    <text evidence="2">Belongs to the GST superfamily.</text>
</comment>
<keyword evidence="21" id="KW-1185">Reference proteome</keyword>
<evidence type="ECO:0000256" key="3">
    <source>
        <dbReference type="ARBA" id="ARBA00012203"/>
    </source>
</evidence>
<comment type="catalytic activity">
    <reaction evidence="15">
        <text>prostaglandin H2 = (12S)-hydroxy-(5Z,8E,10E)-heptadecatrienoate + malonaldehyde</text>
        <dbReference type="Rhea" id="RHEA:48644"/>
        <dbReference type="ChEBI" id="CHEBI:57405"/>
        <dbReference type="ChEBI" id="CHEBI:90694"/>
        <dbReference type="ChEBI" id="CHEBI:566274"/>
    </reaction>
    <physiologicalReaction direction="left-to-right" evidence="15">
        <dbReference type="Rhea" id="RHEA:48645"/>
    </physiologicalReaction>
</comment>
<evidence type="ECO:0000256" key="15">
    <source>
        <dbReference type="ARBA" id="ARBA00023930"/>
    </source>
</evidence>
<dbReference type="SUPFAM" id="SSF52833">
    <property type="entry name" value="Thioredoxin-like"/>
    <property type="match status" value="1"/>
</dbReference>
<evidence type="ECO:0000256" key="1">
    <source>
        <dbReference type="ARBA" id="ARBA00004702"/>
    </source>
</evidence>
<evidence type="ECO:0000256" key="18">
    <source>
        <dbReference type="ARBA" id="ARBA00037847"/>
    </source>
</evidence>
<dbReference type="InterPro" id="IPR036249">
    <property type="entry name" value="Thioredoxin-like_sf"/>
</dbReference>
<dbReference type="CDD" id="cd03197">
    <property type="entry name" value="GST_C_mPGES2"/>
    <property type="match status" value="1"/>
</dbReference>
<keyword evidence="5" id="KW-0644">Prostaglandin metabolism</keyword>